<dbReference type="RefSeq" id="WP_345615294.1">
    <property type="nucleotide sequence ID" value="NZ_BAABJV010000014.1"/>
</dbReference>
<keyword evidence="2" id="KW-1133">Transmembrane helix</keyword>
<organism evidence="4 5">
    <name type="scientific">Streptomyces sanyensis</name>
    <dbReference type="NCBI Taxonomy" id="568869"/>
    <lineage>
        <taxon>Bacteria</taxon>
        <taxon>Bacillati</taxon>
        <taxon>Actinomycetota</taxon>
        <taxon>Actinomycetes</taxon>
        <taxon>Kitasatosporales</taxon>
        <taxon>Streptomycetaceae</taxon>
        <taxon>Streptomyces</taxon>
    </lineage>
</organism>
<feature type="transmembrane region" description="Helical" evidence="2">
    <location>
        <begin position="35"/>
        <end position="55"/>
    </location>
</feature>
<evidence type="ECO:0000256" key="1">
    <source>
        <dbReference type="SAM" id="MobiDB-lite"/>
    </source>
</evidence>
<name>A0ABP9B1P8_9ACTN</name>
<sequence length="259" mass="27100">MPGAGQHPPPAAAPDGRRSPAGLPREYRAGAGRTAPVVVAAVLAAVGAGLPVWAAPDVAGWVQWLVALVLGGLCAWFAAGAARAATVADADGLRVRGFLRVSRLPWSEVQDIRTEANPAAGTQRRAPLRVSHAYGPRGRRVALRYVDDARVDLDREIAFLRRVWRERRGDTWTPEAGVARRIAHGESLRSAVAVGVASAMLSFVPLAVLMLLPLFGAVPAPVAGVLTPWAVMGLGVPAAFGTGAALSYRRARRAGGRGL</sequence>
<protein>
    <recommendedName>
        <fullName evidence="3">Low molecular weight protein antigen 6 PH domain-containing protein</fullName>
    </recommendedName>
</protein>
<evidence type="ECO:0000259" key="3">
    <source>
        <dbReference type="Pfam" id="PF10756"/>
    </source>
</evidence>
<dbReference type="InterPro" id="IPR019692">
    <property type="entry name" value="CFP-6_PH"/>
</dbReference>
<feature type="transmembrane region" description="Helical" evidence="2">
    <location>
        <begin position="227"/>
        <end position="248"/>
    </location>
</feature>
<proteinExistence type="predicted"/>
<feature type="domain" description="Low molecular weight protein antigen 6 PH" evidence="3">
    <location>
        <begin position="83"/>
        <end position="149"/>
    </location>
</feature>
<keyword evidence="5" id="KW-1185">Reference proteome</keyword>
<comment type="caution">
    <text evidence="4">The sequence shown here is derived from an EMBL/GenBank/DDBJ whole genome shotgun (WGS) entry which is preliminary data.</text>
</comment>
<feature type="transmembrane region" description="Helical" evidence="2">
    <location>
        <begin position="190"/>
        <end position="215"/>
    </location>
</feature>
<feature type="region of interest" description="Disordered" evidence="1">
    <location>
        <begin position="1"/>
        <end position="26"/>
    </location>
</feature>
<evidence type="ECO:0000313" key="4">
    <source>
        <dbReference type="EMBL" id="GAA4789098.1"/>
    </source>
</evidence>
<accession>A0ABP9B1P8</accession>
<keyword evidence="2" id="KW-0472">Membrane</keyword>
<dbReference type="Proteomes" id="UP001501147">
    <property type="component" value="Unassembled WGS sequence"/>
</dbReference>
<keyword evidence="2" id="KW-0812">Transmembrane</keyword>
<reference evidence="5" key="1">
    <citation type="journal article" date="2019" name="Int. J. Syst. Evol. Microbiol.">
        <title>The Global Catalogue of Microorganisms (GCM) 10K type strain sequencing project: providing services to taxonomists for standard genome sequencing and annotation.</title>
        <authorList>
            <consortium name="The Broad Institute Genomics Platform"/>
            <consortium name="The Broad Institute Genome Sequencing Center for Infectious Disease"/>
            <person name="Wu L."/>
            <person name="Ma J."/>
        </authorList>
    </citation>
    <scope>NUCLEOTIDE SEQUENCE [LARGE SCALE GENOMIC DNA]</scope>
    <source>
        <strain evidence="5">JCM 18324</strain>
    </source>
</reference>
<gene>
    <name evidence="4" type="ORF">GCM10023329_45500</name>
</gene>
<evidence type="ECO:0000256" key="2">
    <source>
        <dbReference type="SAM" id="Phobius"/>
    </source>
</evidence>
<evidence type="ECO:0000313" key="5">
    <source>
        <dbReference type="Proteomes" id="UP001501147"/>
    </source>
</evidence>
<dbReference type="Pfam" id="PF10756">
    <property type="entry name" value="bPH_6"/>
    <property type="match status" value="1"/>
</dbReference>
<feature type="transmembrane region" description="Helical" evidence="2">
    <location>
        <begin position="61"/>
        <end position="79"/>
    </location>
</feature>
<dbReference type="EMBL" id="BAABJV010000014">
    <property type="protein sequence ID" value="GAA4789098.1"/>
    <property type="molecule type" value="Genomic_DNA"/>
</dbReference>